<organism evidence="2 3">
    <name type="scientific">Anaerococcus tetradius</name>
    <dbReference type="NCBI Taxonomy" id="33036"/>
    <lineage>
        <taxon>Bacteria</taxon>
        <taxon>Bacillati</taxon>
        <taxon>Bacillota</taxon>
        <taxon>Tissierellia</taxon>
        <taxon>Tissierellales</taxon>
        <taxon>Peptoniphilaceae</taxon>
        <taxon>Anaerococcus</taxon>
    </lineage>
</organism>
<evidence type="ECO:0000256" key="1">
    <source>
        <dbReference type="SAM" id="Phobius"/>
    </source>
</evidence>
<evidence type="ECO:0000313" key="3">
    <source>
        <dbReference type="Proteomes" id="UP000070383"/>
    </source>
</evidence>
<feature type="transmembrane region" description="Helical" evidence="1">
    <location>
        <begin position="84"/>
        <end position="107"/>
    </location>
</feature>
<gene>
    <name evidence="2" type="ORF">HMPREF3200_01529</name>
</gene>
<name>A0A133KCU6_9FIRM</name>
<feature type="transmembrane region" description="Helical" evidence="1">
    <location>
        <begin position="6"/>
        <end position="25"/>
    </location>
</feature>
<proteinExistence type="predicted"/>
<sequence>MGALIITDTLLFVFSIYIGVFLINFHSAYPEMTVGFHVWEVCYSKKTWTYGNKLAGKIAILLGIVFFAIIFPLCLYIGSNRTYLAILITGLVVLYLILLFTIVKLWMRKKFSLKDK</sequence>
<evidence type="ECO:0000313" key="2">
    <source>
        <dbReference type="EMBL" id="KWZ77285.1"/>
    </source>
</evidence>
<dbReference type="OrthoDB" id="1693104at2"/>
<dbReference type="AlphaFoldDB" id="A0A133KCU6"/>
<comment type="caution">
    <text evidence="2">The sequence shown here is derived from an EMBL/GenBank/DDBJ whole genome shotgun (WGS) entry which is preliminary data.</text>
</comment>
<dbReference type="PATRIC" id="fig|33036.3.peg.1514"/>
<dbReference type="STRING" id="33036.HMPREF3200_01529"/>
<feature type="transmembrane region" description="Helical" evidence="1">
    <location>
        <begin position="54"/>
        <end position="78"/>
    </location>
</feature>
<dbReference type="Proteomes" id="UP000070383">
    <property type="component" value="Unassembled WGS sequence"/>
</dbReference>
<dbReference type="Pfam" id="PF13630">
    <property type="entry name" value="SdpI"/>
    <property type="match status" value="1"/>
</dbReference>
<keyword evidence="1" id="KW-1133">Transmembrane helix</keyword>
<keyword evidence="1" id="KW-0812">Transmembrane</keyword>
<dbReference type="EMBL" id="LRPM01000057">
    <property type="protein sequence ID" value="KWZ77285.1"/>
    <property type="molecule type" value="Genomic_DNA"/>
</dbReference>
<keyword evidence="1" id="KW-0472">Membrane</keyword>
<dbReference type="RefSeq" id="WP_060929723.1">
    <property type="nucleotide sequence ID" value="NZ_CAMPNK010000018.1"/>
</dbReference>
<evidence type="ECO:0008006" key="4">
    <source>
        <dbReference type="Google" id="ProtNLM"/>
    </source>
</evidence>
<accession>A0A133KCU6</accession>
<dbReference type="InterPro" id="IPR025962">
    <property type="entry name" value="SdpI/YhfL"/>
</dbReference>
<reference evidence="3" key="1">
    <citation type="submission" date="2016-01" db="EMBL/GenBank/DDBJ databases">
        <authorList>
            <person name="Mitreva M."/>
            <person name="Pepin K.H."/>
            <person name="Mihindukulasuriya K.A."/>
            <person name="Fulton R."/>
            <person name="Fronick C."/>
            <person name="O'Laughlin M."/>
            <person name="Miner T."/>
            <person name="Herter B."/>
            <person name="Rosa B.A."/>
            <person name="Cordes M."/>
            <person name="Tomlinson C."/>
            <person name="Wollam A."/>
            <person name="Palsikar V.B."/>
            <person name="Mardis E.R."/>
            <person name="Wilson R.K."/>
        </authorList>
    </citation>
    <scope>NUCLEOTIDE SEQUENCE [LARGE SCALE GENOMIC DNA]</scope>
    <source>
        <strain evidence="3">MJR8151</strain>
    </source>
</reference>
<protein>
    <recommendedName>
        <fullName evidence="4">SdpI/YhfL protein family protein</fullName>
    </recommendedName>
</protein>
<keyword evidence="3" id="KW-1185">Reference proteome</keyword>